<dbReference type="PANTHER" id="PTHR32268:SF11">
    <property type="entry name" value="HOMOSERINE O-ACETYLTRANSFERASE"/>
    <property type="match status" value="1"/>
</dbReference>
<feature type="chain" id="PRO_5011957180" evidence="2">
    <location>
        <begin position="24"/>
        <end position="339"/>
    </location>
</feature>
<keyword evidence="1 4" id="KW-0808">Transferase</keyword>
<dbReference type="Proteomes" id="UP000184520">
    <property type="component" value="Unassembled WGS sequence"/>
</dbReference>
<dbReference type="GO" id="GO:0009086">
    <property type="term" value="P:methionine biosynthetic process"/>
    <property type="evidence" value="ECO:0007669"/>
    <property type="project" value="TreeGrafter"/>
</dbReference>
<dbReference type="STRING" id="634436.SAMN05216361_0242"/>
<dbReference type="InterPro" id="IPR000073">
    <property type="entry name" value="AB_hydrolase_1"/>
</dbReference>
<dbReference type="InterPro" id="IPR008220">
    <property type="entry name" value="HAT_MetX-like"/>
</dbReference>
<dbReference type="Gene3D" id="3.40.50.1820">
    <property type="entry name" value="alpha/beta hydrolase"/>
    <property type="match status" value="1"/>
</dbReference>
<dbReference type="InterPro" id="IPR029058">
    <property type="entry name" value="AB_hydrolase_fold"/>
</dbReference>
<proteinExistence type="predicted"/>
<name>A0A1M5E421_9ALTE</name>
<organism evidence="4 5">
    <name type="scientific">Marisediminitalea aggregata</name>
    <dbReference type="NCBI Taxonomy" id="634436"/>
    <lineage>
        <taxon>Bacteria</taxon>
        <taxon>Pseudomonadati</taxon>
        <taxon>Pseudomonadota</taxon>
        <taxon>Gammaproteobacteria</taxon>
        <taxon>Alteromonadales</taxon>
        <taxon>Alteromonadaceae</taxon>
        <taxon>Marisediminitalea</taxon>
    </lineage>
</organism>
<keyword evidence="5" id="KW-1185">Reference proteome</keyword>
<evidence type="ECO:0000256" key="1">
    <source>
        <dbReference type="ARBA" id="ARBA00022679"/>
    </source>
</evidence>
<gene>
    <name evidence="4" type="ORF">SAMN05216361_0242</name>
</gene>
<protein>
    <submittedName>
        <fullName evidence="4">Homoserine O-acetyltransferase</fullName>
    </submittedName>
</protein>
<dbReference type="SUPFAM" id="SSF53474">
    <property type="entry name" value="alpha/beta-Hydrolases"/>
    <property type="match status" value="1"/>
</dbReference>
<evidence type="ECO:0000259" key="3">
    <source>
        <dbReference type="Pfam" id="PF00561"/>
    </source>
</evidence>
<evidence type="ECO:0000256" key="2">
    <source>
        <dbReference type="SAM" id="SignalP"/>
    </source>
</evidence>
<evidence type="ECO:0000313" key="4">
    <source>
        <dbReference type="EMBL" id="SHF73894.1"/>
    </source>
</evidence>
<feature type="signal peptide" evidence="2">
    <location>
        <begin position="1"/>
        <end position="23"/>
    </location>
</feature>
<sequence length="339" mass="37100">MSLSGRLFSILLLCVQFIPPALASDEQRFADFGTCRLSSGASLKDCKIGYRTYGKLNENKSNAILIPTWYGGSSQEHAYLAESQYINPENFFIIIVDAIGNGVSVSPSNSQSQPLGQFPTFTITDMVTVQHRLITEKLGITNLHAIVGLSMGAMQSLQWAVHYPGFATRYASIIGSPKLAAFDIINWSTRIKLMTWHLECQCQTPLEVMAAMRMLGQTPTSLTETFEGLDVEAEIAKRAKSAQLPAGQTWNKIRQAQAMLTYNITAQFDNDLVKAANAINEKLLIIVSKGDRVVSPGPATALARLTDATLLELDKGCGHADPWCDAETFSNALQEFLAE</sequence>
<dbReference type="EMBL" id="FQWD01000001">
    <property type="protein sequence ID" value="SHF73894.1"/>
    <property type="molecule type" value="Genomic_DNA"/>
</dbReference>
<feature type="domain" description="AB hydrolase-1" evidence="3">
    <location>
        <begin position="64"/>
        <end position="321"/>
    </location>
</feature>
<dbReference type="RefSeq" id="WP_073316711.1">
    <property type="nucleotide sequence ID" value="NZ_FQWD01000001.1"/>
</dbReference>
<dbReference type="AlphaFoldDB" id="A0A1M5E421"/>
<dbReference type="GO" id="GO:0004414">
    <property type="term" value="F:homoserine O-acetyltransferase activity"/>
    <property type="evidence" value="ECO:0007669"/>
    <property type="project" value="TreeGrafter"/>
</dbReference>
<evidence type="ECO:0000313" key="5">
    <source>
        <dbReference type="Proteomes" id="UP000184520"/>
    </source>
</evidence>
<dbReference type="OrthoDB" id="9800754at2"/>
<accession>A0A1M5E421</accession>
<reference evidence="5" key="1">
    <citation type="submission" date="2016-11" db="EMBL/GenBank/DDBJ databases">
        <authorList>
            <person name="Varghese N."/>
            <person name="Submissions S."/>
        </authorList>
    </citation>
    <scope>NUCLEOTIDE SEQUENCE [LARGE SCALE GENOMIC DNA]</scope>
    <source>
        <strain evidence="5">CGMCC 1.8995</strain>
    </source>
</reference>
<dbReference type="PANTHER" id="PTHR32268">
    <property type="entry name" value="HOMOSERINE O-ACETYLTRANSFERASE"/>
    <property type="match status" value="1"/>
</dbReference>
<dbReference type="Pfam" id="PF00561">
    <property type="entry name" value="Abhydrolase_1"/>
    <property type="match status" value="1"/>
</dbReference>
<keyword evidence="2" id="KW-0732">Signal</keyword>
<dbReference type="GO" id="GO:0009092">
    <property type="term" value="P:homoserine metabolic process"/>
    <property type="evidence" value="ECO:0007669"/>
    <property type="project" value="TreeGrafter"/>
</dbReference>